<gene>
    <name evidence="5" type="ORF">GCM10023091_32990</name>
</gene>
<keyword evidence="6" id="KW-1185">Reference proteome</keyword>
<protein>
    <recommendedName>
        <fullName evidence="4">Leucine-binding protein domain-containing protein</fullName>
    </recommendedName>
</protein>
<keyword evidence="2 3" id="KW-0732">Signal</keyword>
<dbReference type="Gene3D" id="1.25.40.10">
    <property type="entry name" value="Tetratricopeptide repeat domain"/>
    <property type="match status" value="1"/>
</dbReference>
<evidence type="ECO:0000313" key="5">
    <source>
        <dbReference type="EMBL" id="GAA4443802.1"/>
    </source>
</evidence>
<proteinExistence type="inferred from homology"/>
<evidence type="ECO:0000256" key="1">
    <source>
        <dbReference type="ARBA" id="ARBA00010062"/>
    </source>
</evidence>
<dbReference type="InterPro" id="IPR028081">
    <property type="entry name" value="Leu-bd"/>
</dbReference>
<comment type="caution">
    <text evidence="5">The sequence shown here is derived from an EMBL/GenBank/DDBJ whole genome shotgun (WGS) entry which is preliminary data.</text>
</comment>
<feature type="chain" id="PRO_5046257148" description="Leucine-binding protein domain-containing protein" evidence="3">
    <location>
        <begin position="20"/>
        <end position="576"/>
    </location>
</feature>
<dbReference type="Pfam" id="PF13458">
    <property type="entry name" value="Peripla_BP_6"/>
    <property type="match status" value="1"/>
</dbReference>
<feature type="signal peptide" evidence="3">
    <location>
        <begin position="1"/>
        <end position="19"/>
    </location>
</feature>
<dbReference type="SUPFAM" id="SSF48452">
    <property type="entry name" value="TPR-like"/>
    <property type="match status" value="1"/>
</dbReference>
<organism evidence="5 6">
    <name type="scientific">Ravibacter arvi</name>
    <dbReference type="NCBI Taxonomy" id="2051041"/>
    <lineage>
        <taxon>Bacteria</taxon>
        <taxon>Pseudomonadati</taxon>
        <taxon>Bacteroidota</taxon>
        <taxon>Cytophagia</taxon>
        <taxon>Cytophagales</taxon>
        <taxon>Spirosomataceae</taxon>
        <taxon>Ravibacter</taxon>
    </lineage>
</organism>
<sequence length="576" mass="64671">MNRLTGILFFLALAYTASAQTTRKKGGDAEYSAAIQAFKAGRYGEAMNKFAPLARDYTNQERSVFAHYYYANAAQRLDKDKESFGMLQQLMNRYPGWGRRDEVYYLAGLVNFKMKNYYRALDYLGKISVSSFQNDVAGLKQKFLANVTDMPTLKGLFKQFPDDRVVASYLVKAIRERKSATAQDREMAENLVQQFKLSEEQPRTKEKAGSKTDWVRKAREEKKYYDVAVLLPFRVSAFDASSRNRNNQYVFDYYTGLLMAQKALLKEKIDVRLTPFDIGNVRNSVSGLASDEAFGHADLVLGPLYPETSEEAAEFSRKSGVPVINPLSTDSKLLAEKSSHYYLAHASLDLQSRQVADVAKSIDPNVTAVIYWGDSSKDSTLAALYAKEVQAVGGKVLALKKIGGSGETINPSIANDGALKPSHVAFFSTDPRSGRALLNAMRSAGYETTPVIATATSFDRYNTDFDIYGRDLYLLDTDFVDYGRPEVKRFQYDYFLANGTLPSVYAFQGYDQLLFFGRKLDKFKDKITEGISQSSASDAEGYLIAGFDYRKTRENAIFSVRKHQGNNSWVPVAIHR</sequence>
<accession>A0ABP8M5H1</accession>
<name>A0ABP8M5H1_9BACT</name>
<dbReference type="Gene3D" id="3.40.50.2300">
    <property type="match status" value="1"/>
</dbReference>
<dbReference type="SUPFAM" id="SSF53822">
    <property type="entry name" value="Periplasmic binding protein-like I"/>
    <property type="match status" value="1"/>
</dbReference>
<evidence type="ECO:0000256" key="3">
    <source>
        <dbReference type="SAM" id="SignalP"/>
    </source>
</evidence>
<dbReference type="EMBL" id="BAABEY010000030">
    <property type="protein sequence ID" value="GAA4443802.1"/>
    <property type="molecule type" value="Genomic_DNA"/>
</dbReference>
<comment type="similarity">
    <text evidence="1">Belongs to the leucine-binding protein family.</text>
</comment>
<dbReference type="RefSeq" id="WP_345031208.1">
    <property type="nucleotide sequence ID" value="NZ_BAABEY010000030.1"/>
</dbReference>
<dbReference type="InterPro" id="IPR028082">
    <property type="entry name" value="Peripla_BP_I"/>
</dbReference>
<dbReference type="CDD" id="cd06268">
    <property type="entry name" value="PBP1_ABC_transporter_LIVBP-like"/>
    <property type="match status" value="1"/>
</dbReference>
<evidence type="ECO:0000313" key="6">
    <source>
        <dbReference type="Proteomes" id="UP001501508"/>
    </source>
</evidence>
<reference evidence="6" key="1">
    <citation type="journal article" date="2019" name="Int. J. Syst. Evol. Microbiol.">
        <title>The Global Catalogue of Microorganisms (GCM) 10K type strain sequencing project: providing services to taxonomists for standard genome sequencing and annotation.</title>
        <authorList>
            <consortium name="The Broad Institute Genomics Platform"/>
            <consortium name="The Broad Institute Genome Sequencing Center for Infectious Disease"/>
            <person name="Wu L."/>
            <person name="Ma J."/>
        </authorList>
    </citation>
    <scope>NUCLEOTIDE SEQUENCE [LARGE SCALE GENOMIC DNA]</scope>
    <source>
        <strain evidence="6">JCM 31920</strain>
    </source>
</reference>
<evidence type="ECO:0000259" key="4">
    <source>
        <dbReference type="Pfam" id="PF13458"/>
    </source>
</evidence>
<feature type="domain" description="Leucine-binding protein" evidence="4">
    <location>
        <begin position="296"/>
        <end position="524"/>
    </location>
</feature>
<dbReference type="InterPro" id="IPR011990">
    <property type="entry name" value="TPR-like_helical_dom_sf"/>
</dbReference>
<evidence type="ECO:0000256" key="2">
    <source>
        <dbReference type="ARBA" id="ARBA00022729"/>
    </source>
</evidence>
<dbReference type="Proteomes" id="UP001501508">
    <property type="component" value="Unassembled WGS sequence"/>
</dbReference>